<dbReference type="InterPro" id="IPR003903">
    <property type="entry name" value="UIM_dom"/>
</dbReference>
<evidence type="ECO:0000256" key="1">
    <source>
        <dbReference type="SAM" id="MobiDB-lite"/>
    </source>
</evidence>
<reference evidence="2 3" key="1">
    <citation type="journal article" date="2012" name="Eukaryot. Cell">
        <title>Draft genome sequence of CBS 2479, the standard type strain of Trichosporon asahii.</title>
        <authorList>
            <person name="Yang R.Y."/>
            <person name="Li H.T."/>
            <person name="Zhu H."/>
            <person name="Zhou G.P."/>
            <person name="Wang M."/>
            <person name="Wang L."/>
        </authorList>
    </citation>
    <scope>NUCLEOTIDE SEQUENCE [LARGE SCALE GENOMIC DNA]</scope>
    <source>
        <strain evidence="3">ATCC 90039 / CBS 2479 / JCM 2466 / KCTC 7840 / NCYC 2677 / UAMH 7654</strain>
    </source>
</reference>
<evidence type="ECO:0000313" key="3">
    <source>
        <dbReference type="Proteomes" id="UP000002748"/>
    </source>
</evidence>
<accession>J8TZN2</accession>
<gene>
    <name evidence="2" type="ORF">A1Q1_07438</name>
</gene>
<dbReference type="GeneID" id="25990950"/>
<dbReference type="VEuPathDB" id="FungiDB:A1Q1_07438"/>
<dbReference type="KEGG" id="tasa:A1Q1_07438"/>
<dbReference type="SMART" id="SM00726">
    <property type="entry name" value="UIM"/>
    <property type="match status" value="3"/>
</dbReference>
<dbReference type="RefSeq" id="XP_014184239.1">
    <property type="nucleotide sequence ID" value="XM_014328764.1"/>
</dbReference>
<dbReference type="HOGENOM" id="CLU_1185756_0_0_1"/>
<protein>
    <submittedName>
        <fullName evidence="2">Uncharacterized protein</fullName>
    </submittedName>
</protein>
<comment type="caution">
    <text evidence="2">The sequence shown here is derived from an EMBL/GenBank/DDBJ whole genome shotgun (WGS) entry which is preliminary data.</text>
</comment>
<dbReference type="Gene3D" id="6.10.140.100">
    <property type="match status" value="1"/>
</dbReference>
<dbReference type="AlphaFoldDB" id="J8TZN2"/>
<dbReference type="PROSITE" id="PS50330">
    <property type="entry name" value="UIM"/>
    <property type="match status" value="2"/>
</dbReference>
<dbReference type="EMBL" id="ALBS01000005">
    <property type="protein sequence ID" value="EJT53200.1"/>
    <property type="molecule type" value="Genomic_DNA"/>
</dbReference>
<feature type="region of interest" description="Disordered" evidence="1">
    <location>
        <begin position="36"/>
        <end position="76"/>
    </location>
</feature>
<sequence>MVAQSDEYRARYYNTNQILLDNDLVIAAIGRSVMSWRSGTGKGRQSGKDSAGRKGGSKSHHEGGGGPGKGQLRGTRALGELPPNLWVGIADLSDLRDLHDDAVDSHYEIQEENEVFRPQTTEEDAQRAAMQNLGLEDGDAALEYALMMSQQESETPAPQPPSEYDHSGGDEDADLQYALMLSQQEADAEAARQAQPAAPEPPQYNEDEEDADLQYALMLSRQEAEQAEAEGRGH</sequence>
<dbReference type="Proteomes" id="UP000002748">
    <property type="component" value="Unassembled WGS sequence"/>
</dbReference>
<proteinExistence type="predicted"/>
<dbReference type="OrthoDB" id="429520at2759"/>
<feature type="region of interest" description="Disordered" evidence="1">
    <location>
        <begin position="149"/>
        <end position="234"/>
    </location>
</feature>
<evidence type="ECO:0000313" key="2">
    <source>
        <dbReference type="EMBL" id="EJT53200.1"/>
    </source>
</evidence>
<dbReference type="Pfam" id="PF02809">
    <property type="entry name" value="UIM"/>
    <property type="match status" value="3"/>
</dbReference>
<name>J8TZN2_TRIAS</name>
<organism evidence="2 3">
    <name type="scientific">Trichosporon asahii var. asahii (strain ATCC 90039 / CBS 2479 / JCM 2466 / KCTC 7840 / NBRC 103889/ NCYC 2677 / UAMH 7654)</name>
    <name type="common">Yeast</name>
    <dbReference type="NCBI Taxonomy" id="1186058"/>
    <lineage>
        <taxon>Eukaryota</taxon>
        <taxon>Fungi</taxon>
        <taxon>Dikarya</taxon>
        <taxon>Basidiomycota</taxon>
        <taxon>Agaricomycotina</taxon>
        <taxon>Tremellomycetes</taxon>
        <taxon>Trichosporonales</taxon>
        <taxon>Trichosporonaceae</taxon>
        <taxon>Trichosporon</taxon>
    </lineage>
</organism>